<evidence type="ECO:0000256" key="5">
    <source>
        <dbReference type="ARBA" id="ARBA00023136"/>
    </source>
</evidence>
<evidence type="ECO:0000259" key="8">
    <source>
        <dbReference type="Pfam" id="PF05504"/>
    </source>
</evidence>
<evidence type="ECO:0000259" key="9">
    <source>
        <dbReference type="Pfam" id="PF25198"/>
    </source>
</evidence>
<dbReference type="PANTHER" id="PTHR35789">
    <property type="entry name" value="SPORE GERMINATION PROTEIN B3"/>
    <property type="match status" value="1"/>
</dbReference>
<organism evidence="10 11">
    <name type="scientific">Paenibacillus pectinilyticus</name>
    <dbReference type="NCBI Taxonomy" id="512399"/>
    <lineage>
        <taxon>Bacteria</taxon>
        <taxon>Bacillati</taxon>
        <taxon>Bacillota</taxon>
        <taxon>Bacilli</taxon>
        <taxon>Bacillales</taxon>
        <taxon>Paenibacillaceae</taxon>
        <taxon>Paenibacillus</taxon>
    </lineage>
</organism>
<keyword evidence="6" id="KW-0564">Palmitate</keyword>
<dbReference type="PROSITE" id="PS51257">
    <property type="entry name" value="PROKAR_LIPOPROTEIN"/>
    <property type="match status" value="1"/>
</dbReference>
<evidence type="ECO:0000256" key="1">
    <source>
        <dbReference type="ARBA" id="ARBA00004635"/>
    </source>
</evidence>
<dbReference type="Pfam" id="PF05504">
    <property type="entry name" value="Spore_GerAC"/>
    <property type="match status" value="1"/>
</dbReference>
<evidence type="ECO:0000256" key="3">
    <source>
        <dbReference type="ARBA" id="ARBA00022544"/>
    </source>
</evidence>
<comment type="subcellular location">
    <subcellularLocation>
        <location evidence="1">Membrane</location>
        <topology evidence="1">Lipid-anchor</topology>
    </subcellularLocation>
</comment>
<dbReference type="Pfam" id="PF25198">
    <property type="entry name" value="Spore_GerAC_N"/>
    <property type="match status" value="1"/>
</dbReference>
<evidence type="ECO:0000256" key="6">
    <source>
        <dbReference type="ARBA" id="ARBA00023139"/>
    </source>
</evidence>
<dbReference type="InterPro" id="IPR057336">
    <property type="entry name" value="GerAC_N"/>
</dbReference>
<dbReference type="OrthoDB" id="2370124at2"/>
<evidence type="ECO:0000313" key="10">
    <source>
        <dbReference type="EMBL" id="OCT15991.1"/>
    </source>
</evidence>
<comment type="similarity">
    <text evidence="2">Belongs to the GerABKC lipoprotein family.</text>
</comment>
<dbReference type="InterPro" id="IPR046953">
    <property type="entry name" value="Spore_GerAC-like_C"/>
</dbReference>
<evidence type="ECO:0000256" key="7">
    <source>
        <dbReference type="ARBA" id="ARBA00023288"/>
    </source>
</evidence>
<dbReference type="NCBIfam" id="TIGR02887">
    <property type="entry name" value="spore_ger_x_C"/>
    <property type="match status" value="1"/>
</dbReference>
<protein>
    <submittedName>
        <fullName evidence="10">Uncharacterized protein</fullName>
    </submittedName>
</protein>
<dbReference type="Gene3D" id="3.30.300.210">
    <property type="entry name" value="Nutrient germinant receptor protein C, domain 3"/>
    <property type="match status" value="1"/>
</dbReference>
<dbReference type="PANTHER" id="PTHR35789:SF1">
    <property type="entry name" value="SPORE GERMINATION PROTEIN B3"/>
    <property type="match status" value="1"/>
</dbReference>
<proteinExistence type="inferred from homology"/>
<evidence type="ECO:0000256" key="4">
    <source>
        <dbReference type="ARBA" id="ARBA00022729"/>
    </source>
</evidence>
<evidence type="ECO:0000313" key="11">
    <source>
        <dbReference type="Proteomes" id="UP000093309"/>
    </source>
</evidence>
<keyword evidence="11" id="KW-1185">Reference proteome</keyword>
<dbReference type="InterPro" id="IPR038501">
    <property type="entry name" value="Spore_GerAC_C_sf"/>
</dbReference>
<comment type="caution">
    <text evidence="10">The sequence shown here is derived from an EMBL/GenBank/DDBJ whole genome shotgun (WGS) entry which is preliminary data.</text>
</comment>
<evidence type="ECO:0000256" key="2">
    <source>
        <dbReference type="ARBA" id="ARBA00007886"/>
    </source>
</evidence>
<dbReference type="Proteomes" id="UP000093309">
    <property type="component" value="Unassembled WGS sequence"/>
</dbReference>
<keyword evidence="4" id="KW-0732">Signal</keyword>
<dbReference type="STRING" id="512399.A8709_10250"/>
<keyword evidence="3" id="KW-0309">Germination</keyword>
<keyword evidence="5" id="KW-0472">Membrane</keyword>
<sequence length="367" mass="40553">MKQLVCSIFILLIMSGCWDQNRIKDLELVDVVGLDTVGKSNLTKMNLAISSLNEAHQGGGKPGMELITAQGGSVGDAIENIDYRTAGGLSFNQSRLYILSKSFAAKEPTEDMEIFGRVASCPLTSSVVVYDGEVTDLLAMKKKEGKTIANYLVVLLRHAESLHNTPKETLLRFIVGKADPYGDLALPLIKMNGDNIQLSGAALFREGKYSGIDLSPNLTKLSMLLKGENGTGVSLIIESGGDTYELWVKKASKDLHVKSSDNKVNDIILPLHIQAVLTDAGKNNKAKALSQSKIDDLERMLSEEINKQALQAIKTLQKANCDYLELAREIHAFHYKEWKQMNWREDYPEMNIRPEVKLQILNSGVML</sequence>
<dbReference type="GO" id="GO:0016020">
    <property type="term" value="C:membrane"/>
    <property type="evidence" value="ECO:0007669"/>
    <property type="project" value="UniProtKB-SubCell"/>
</dbReference>
<accession>A0A1C1A667</accession>
<dbReference type="EMBL" id="LYPC01000012">
    <property type="protein sequence ID" value="OCT15991.1"/>
    <property type="molecule type" value="Genomic_DNA"/>
</dbReference>
<feature type="domain" description="Spore germination protein N-terminal" evidence="9">
    <location>
        <begin position="19"/>
        <end position="191"/>
    </location>
</feature>
<dbReference type="RefSeq" id="WP_065851494.1">
    <property type="nucleotide sequence ID" value="NZ_LYPC01000012.1"/>
</dbReference>
<name>A0A1C1A667_9BACL</name>
<dbReference type="InterPro" id="IPR008844">
    <property type="entry name" value="Spore_GerAC-like"/>
</dbReference>
<dbReference type="GO" id="GO:0009847">
    <property type="term" value="P:spore germination"/>
    <property type="evidence" value="ECO:0007669"/>
    <property type="project" value="InterPro"/>
</dbReference>
<gene>
    <name evidence="10" type="ORF">A8709_10250</name>
</gene>
<dbReference type="AlphaFoldDB" id="A0A1C1A667"/>
<feature type="domain" description="Spore germination GerAC-like C-terminal" evidence="8">
    <location>
        <begin position="199"/>
        <end position="364"/>
    </location>
</feature>
<reference evidence="11" key="1">
    <citation type="submission" date="2016-05" db="EMBL/GenBank/DDBJ databases">
        <title>Paenibacillus oryzae. sp. nov., isolated from the rice root.</title>
        <authorList>
            <person name="Zhang J."/>
            <person name="Zhang X."/>
        </authorList>
    </citation>
    <scope>NUCLEOTIDE SEQUENCE [LARGE SCALE GENOMIC DNA]</scope>
    <source>
        <strain evidence="11">KCTC13222</strain>
    </source>
</reference>
<keyword evidence="7" id="KW-0449">Lipoprotein</keyword>